<dbReference type="RefSeq" id="XP_014673688.1">
    <property type="nucleotide sequence ID" value="XM_014818202.1"/>
</dbReference>
<keyword evidence="8 9" id="KW-0325">Glycoprotein</keyword>
<evidence type="ECO:0000256" key="6">
    <source>
        <dbReference type="ARBA" id="ARBA00023034"/>
    </source>
</evidence>
<proteinExistence type="inferred from homology"/>
<keyword evidence="5" id="KW-1133">Transmembrane helix</keyword>
<keyword evidence="6 9" id="KW-0333">Golgi apparatus</keyword>
<accession>A0ABM1ENB7</accession>
<evidence type="ECO:0000256" key="5">
    <source>
        <dbReference type="ARBA" id="ARBA00022989"/>
    </source>
</evidence>
<dbReference type="GeneID" id="106813953"/>
<dbReference type="InterPro" id="IPR018011">
    <property type="entry name" value="Carb_sulfotrans_8-10"/>
</dbReference>
<evidence type="ECO:0000256" key="8">
    <source>
        <dbReference type="ARBA" id="ARBA00023180"/>
    </source>
</evidence>
<keyword evidence="7" id="KW-0472">Membrane</keyword>
<name>A0ABM1ENB7_PRICU</name>
<sequence length="300" mass="34048">MPATSHADTRVGPTASALHTPAQIAERNRQRLSTLSRECAAGARMRTHNVSVAWQRRILVVESHKLLYCSVPKVGNTNWKRVLLSLLTEAAPLTISFHTAHHSADRLRTLDSYPAATRRAMLRSFYKFVFVREPYERFLSAFRNKVLGIGGADEAYARLVGGAIWRARGNVTQTTIWSELRRHPPTFAEFIRYVVARWKRRGSLDKHWTPVADLCSVCDVGYDFVGKLETVDEDASYLLRALGVGDRVAYPSKVTSGYKVNESTTKAMRSEYGRLTTIERDRVRELFARDFTLFGYDPTF</sequence>
<dbReference type="InterPro" id="IPR005331">
    <property type="entry name" value="Sulfotransferase"/>
</dbReference>
<evidence type="ECO:0000256" key="9">
    <source>
        <dbReference type="RuleBase" id="RU364020"/>
    </source>
</evidence>
<evidence type="ECO:0000256" key="7">
    <source>
        <dbReference type="ARBA" id="ARBA00023136"/>
    </source>
</evidence>
<evidence type="ECO:0000256" key="1">
    <source>
        <dbReference type="ARBA" id="ARBA00004323"/>
    </source>
</evidence>
<keyword evidence="3 9" id="KW-0808">Transferase</keyword>
<evidence type="ECO:0000256" key="4">
    <source>
        <dbReference type="ARBA" id="ARBA00022692"/>
    </source>
</evidence>
<comment type="subcellular location">
    <subcellularLocation>
        <location evidence="1 9">Golgi apparatus membrane</location>
        <topology evidence="1 9">Single-pass type II membrane protein</topology>
    </subcellularLocation>
</comment>
<dbReference type="PANTHER" id="PTHR12137">
    <property type="entry name" value="CARBOHYDRATE SULFOTRANSFERASE"/>
    <property type="match status" value="1"/>
</dbReference>
<keyword evidence="4" id="KW-0812">Transmembrane</keyword>
<dbReference type="EC" id="2.8.2.-" evidence="9"/>
<evidence type="ECO:0000313" key="10">
    <source>
        <dbReference type="Proteomes" id="UP000695022"/>
    </source>
</evidence>
<evidence type="ECO:0000313" key="11">
    <source>
        <dbReference type="RefSeq" id="XP_014673688.1"/>
    </source>
</evidence>
<comment type="similarity">
    <text evidence="2 9">Belongs to the sulfotransferase 2 family.</text>
</comment>
<evidence type="ECO:0000256" key="2">
    <source>
        <dbReference type="ARBA" id="ARBA00006339"/>
    </source>
</evidence>
<keyword evidence="9" id="KW-0735">Signal-anchor</keyword>
<reference evidence="11" key="1">
    <citation type="submission" date="2025-08" db="UniProtKB">
        <authorList>
            <consortium name="RefSeq"/>
        </authorList>
    </citation>
    <scope>IDENTIFICATION</scope>
</reference>
<dbReference type="Pfam" id="PF03567">
    <property type="entry name" value="Sulfotransfer_2"/>
    <property type="match status" value="1"/>
</dbReference>
<organism evidence="10 11">
    <name type="scientific">Priapulus caudatus</name>
    <name type="common">Priapulid worm</name>
    <dbReference type="NCBI Taxonomy" id="37621"/>
    <lineage>
        <taxon>Eukaryota</taxon>
        <taxon>Metazoa</taxon>
        <taxon>Ecdysozoa</taxon>
        <taxon>Scalidophora</taxon>
        <taxon>Priapulida</taxon>
        <taxon>Priapulimorpha</taxon>
        <taxon>Priapulimorphida</taxon>
        <taxon>Priapulidae</taxon>
        <taxon>Priapulus</taxon>
    </lineage>
</organism>
<dbReference type="PANTHER" id="PTHR12137:SF54">
    <property type="entry name" value="CARBOHYDRATE SULFOTRANSFERASE"/>
    <property type="match status" value="1"/>
</dbReference>
<evidence type="ECO:0000256" key="3">
    <source>
        <dbReference type="ARBA" id="ARBA00022679"/>
    </source>
</evidence>
<keyword evidence="9" id="KW-0119">Carbohydrate metabolism</keyword>
<keyword evidence="10" id="KW-1185">Reference proteome</keyword>
<dbReference type="Proteomes" id="UP000695022">
    <property type="component" value="Unplaced"/>
</dbReference>
<gene>
    <name evidence="11" type="primary">LOC106813953</name>
</gene>
<protein>
    <recommendedName>
        <fullName evidence="9">Carbohydrate sulfotransferase</fullName>
        <ecNumber evidence="9">2.8.2.-</ecNumber>
    </recommendedName>
</protein>